<name>A0A839GJ77_9BACT</name>
<dbReference type="InterPro" id="IPR036514">
    <property type="entry name" value="SGNH_hydro_sf"/>
</dbReference>
<proteinExistence type="predicted"/>
<dbReference type="RefSeq" id="WP_182513976.1">
    <property type="nucleotide sequence ID" value="NZ_JACJIQ010000016.1"/>
</dbReference>
<dbReference type="PANTHER" id="PTHR30383">
    <property type="entry name" value="THIOESTERASE 1/PROTEASE 1/LYSOPHOSPHOLIPASE L1"/>
    <property type="match status" value="1"/>
</dbReference>
<dbReference type="InterPro" id="IPR051532">
    <property type="entry name" value="Ester_Hydrolysis_Enzymes"/>
</dbReference>
<dbReference type="PANTHER" id="PTHR30383:SF5">
    <property type="entry name" value="SGNH HYDROLASE-TYPE ESTERASE DOMAIN-CONTAINING PROTEIN"/>
    <property type="match status" value="1"/>
</dbReference>
<reference evidence="2 3" key="1">
    <citation type="submission" date="2020-08" db="EMBL/GenBank/DDBJ databases">
        <title>Genomic Encyclopedia of Type Strains, Phase IV (KMG-IV): sequencing the most valuable type-strain genomes for metagenomic binning, comparative biology and taxonomic classification.</title>
        <authorList>
            <person name="Goeker M."/>
        </authorList>
    </citation>
    <scope>NUCLEOTIDE SEQUENCE [LARGE SCALE GENOMIC DNA]</scope>
    <source>
        <strain evidence="2 3">DSM 29854</strain>
    </source>
</reference>
<dbReference type="CDD" id="cd04502">
    <property type="entry name" value="SGNH_hydrolase_like_7"/>
    <property type="match status" value="1"/>
</dbReference>
<gene>
    <name evidence="2" type="ORF">FHS90_003642</name>
</gene>
<keyword evidence="3" id="KW-1185">Reference proteome</keyword>
<evidence type="ECO:0000259" key="1">
    <source>
        <dbReference type="Pfam" id="PF13472"/>
    </source>
</evidence>
<evidence type="ECO:0000313" key="3">
    <source>
        <dbReference type="Proteomes" id="UP000563094"/>
    </source>
</evidence>
<comment type="caution">
    <text evidence="2">The sequence shown here is derived from an EMBL/GenBank/DDBJ whole genome shotgun (WGS) entry which is preliminary data.</text>
</comment>
<evidence type="ECO:0000313" key="2">
    <source>
        <dbReference type="EMBL" id="MBA9078912.1"/>
    </source>
</evidence>
<dbReference type="GO" id="GO:0004622">
    <property type="term" value="F:phosphatidylcholine lysophospholipase activity"/>
    <property type="evidence" value="ECO:0007669"/>
    <property type="project" value="TreeGrafter"/>
</dbReference>
<accession>A0A839GJ77</accession>
<dbReference type="EMBL" id="JACJIQ010000016">
    <property type="protein sequence ID" value="MBA9078912.1"/>
    <property type="molecule type" value="Genomic_DNA"/>
</dbReference>
<dbReference type="InterPro" id="IPR013830">
    <property type="entry name" value="SGNH_hydro"/>
</dbReference>
<dbReference type="Pfam" id="PF13472">
    <property type="entry name" value="Lipase_GDSL_2"/>
    <property type="match status" value="1"/>
</dbReference>
<dbReference type="AlphaFoldDB" id="A0A839GJ77"/>
<protein>
    <submittedName>
        <fullName evidence="2">Lysophospholipase L1-like esterase</fullName>
    </submittedName>
</protein>
<feature type="domain" description="SGNH hydrolase-type esterase" evidence="1">
    <location>
        <begin position="70"/>
        <end position="221"/>
    </location>
</feature>
<dbReference type="SUPFAM" id="SSF52266">
    <property type="entry name" value="SGNH hydrolase"/>
    <property type="match status" value="1"/>
</dbReference>
<dbReference type="Proteomes" id="UP000563094">
    <property type="component" value="Unassembled WGS sequence"/>
</dbReference>
<dbReference type="Gene3D" id="3.40.50.1110">
    <property type="entry name" value="SGNH hydrolase"/>
    <property type="match status" value="1"/>
</dbReference>
<sequence length="232" mass="26443">MNLKPVSHRFTGLLWGILITFFCGSVSPVLAQKPDNPTIWEKEIMAFEKSDSLKMPPPGGILFVGSSSVRGWRSVGQDFPDKPVLNRGFGGSRIGDAVYYFDRIIKKYQPRQIFFYAGDNDIASGKNADMTFEKFKAFAKKVRDELPKTELVYLSIKPSPARWSMYPESEKANKKIKRYAWWHRKVKFVDVSTPMLGPDGKPRPELYIGDGIHMTPAGYKLWVEIVKPYLAK</sequence>
<organism evidence="2 3">
    <name type="scientific">Rufibacter quisquiliarum</name>
    <dbReference type="NCBI Taxonomy" id="1549639"/>
    <lineage>
        <taxon>Bacteria</taxon>
        <taxon>Pseudomonadati</taxon>
        <taxon>Bacteroidota</taxon>
        <taxon>Cytophagia</taxon>
        <taxon>Cytophagales</taxon>
        <taxon>Hymenobacteraceae</taxon>
        <taxon>Rufibacter</taxon>
    </lineage>
</organism>